<feature type="domain" description="DUF218" evidence="1">
    <location>
        <begin position="26"/>
        <end position="170"/>
    </location>
</feature>
<dbReference type="Proteomes" id="UP000752297">
    <property type="component" value="Unassembled WGS sequence"/>
</dbReference>
<dbReference type="RefSeq" id="WP_217676105.1">
    <property type="nucleotide sequence ID" value="NZ_JAHRVA010000001.1"/>
</dbReference>
<organism evidence="2 3">
    <name type="scientific">Falsochrobactrum tianjinense</name>
    <dbReference type="NCBI Taxonomy" id="2706015"/>
    <lineage>
        <taxon>Bacteria</taxon>
        <taxon>Pseudomonadati</taxon>
        <taxon>Pseudomonadota</taxon>
        <taxon>Alphaproteobacteria</taxon>
        <taxon>Hyphomicrobiales</taxon>
        <taxon>Brucellaceae</taxon>
        <taxon>Falsochrobactrum</taxon>
    </lineage>
</organism>
<dbReference type="PANTHER" id="PTHR30336:SF20">
    <property type="entry name" value="DUF218 DOMAIN-CONTAINING PROTEIN"/>
    <property type="match status" value="1"/>
</dbReference>
<keyword evidence="3" id="KW-1185">Reference proteome</keyword>
<dbReference type="PANTHER" id="PTHR30336">
    <property type="entry name" value="INNER MEMBRANE PROTEIN, PROBABLE PERMEASE"/>
    <property type="match status" value="1"/>
</dbReference>
<dbReference type="Pfam" id="PF02698">
    <property type="entry name" value="DUF218"/>
    <property type="match status" value="1"/>
</dbReference>
<dbReference type="InterPro" id="IPR051599">
    <property type="entry name" value="Cell_Envelope_Assoc"/>
</dbReference>
<evidence type="ECO:0000259" key="1">
    <source>
        <dbReference type="Pfam" id="PF02698"/>
    </source>
</evidence>
<dbReference type="GO" id="GO:0005886">
    <property type="term" value="C:plasma membrane"/>
    <property type="evidence" value="ECO:0007669"/>
    <property type="project" value="TreeGrafter"/>
</dbReference>
<evidence type="ECO:0000313" key="3">
    <source>
        <dbReference type="Proteomes" id="UP000752297"/>
    </source>
</evidence>
<sequence length="208" mass="22799">MNHSVQTAAKVLWDYHCIYDTLQKADVIVGFGSYDLRVAERVVQLYLEGLAPSLLFTGKGGSGTEGLFKTTAAEAFAAIAIERGVPESSVIIEPNATNIGEKISFTREKLGPGAISVIFVTKPHTQHRVQAAAARQWPEAKAFINAPLTPFEDQPTESHTFEMLAHEMVGDLKRILEYPAKGFQIAQAVPLEVMEAYDYLIVQGYDGD</sequence>
<reference evidence="2 3" key="1">
    <citation type="submission" date="2021-06" db="EMBL/GenBank/DDBJ databases">
        <title>Falsochrobactrum tianjin sp.nov., a new petroleum-degrading bacteria isolated from oily soils.</title>
        <authorList>
            <person name="Chen G."/>
            <person name="Chen H."/>
            <person name="Tian J."/>
            <person name="Qing J."/>
            <person name="Zhong L."/>
            <person name="Ma W."/>
            <person name="Song Y."/>
            <person name="Cui X."/>
            <person name="Yan B."/>
        </authorList>
    </citation>
    <scope>NUCLEOTIDE SEQUENCE [LARGE SCALE GENOMIC DNA]</scope>
    <source>
        <strain evidence="2 3">TDYN1</strain>
    </source>
</reference>
<proteinExistence type="predicted"/>
<accession>A0A949PLE5</accession>
<dbReference type="CDD" id="cd06259">
    <property type="entry name" value="YdcF-like"/>
    <property type="match status" value="1"/>
</dbReference>
<dbReference type="InterPro" id="IPR003848">
    <property type="entry name" value="DUF218"/>
</dbReference>
<dbReference type="EMBL" id="JAHRVA010000001">
    <property type="protein sequence ID" value="MBV2142074.1"/>
    <property type="molecule type" value="Genomic_DNA"/>
</dbReference>
<comment type="caution">
    <text evidence="2">The sequence shown here is derived from an EMBL/GenBank/DDBJ whole genome shotgun (WGS) entry which is preliminary data.</text>
</comment>
<evidence type="ECO:0000313" key="2">
    <source>
        <dbReference type="EMBL" id="MBV2142074.1"/>
    </source>
</evidence>
<protein>
    <submittedName>
        <fullName evidence="2">YdcF family protein</fullName>
    </submittedName>
</protein>
<name>A0A949PLE5_9HYPH</name>
<dbReference type="AlphaFoldDB" id="A0A949PLE5"/>
<gene>
    <name evidence="2" type="ORF">KUG47_01010</name>
</gene>